<keyword evidence="1" id="KW-0812">Transmembrane</keyword>
<keyword evidence="1" id="KW-1133">Transmembrane helix</keyword>
<gene>
    <name evidence="2" type="ORF">H4W31_002369</name>
</gene>
<organism evidence="2 3">
    <name type="scientific">Plantactinospora soyae</name>
    <dbReference type="NCBI Taxonomy" id="1544732"/>
    <lineage>
        <taxon>Bacteria</taxon>
        <taxon>Bacillati</taxon>
        <taxon>Actinomycetota</taxon>
        <taxon>Actinomycetes</taxon>
        <taxon>Micromonosporales</taxon>
        <taxon>Micromonosporaceae</taxon>
        <taxon>Plantactinospora</taxon>
    </lineage>
</organism>
<protein>
    <recommendedName>
        <fullName evidence="4">DUF1700 domain-containing protein</fullName>
    </recommendedName>
</protein>
<evidence type="ECO:0008006" key="4">
    <source>
        <dbReference type="Google" id="ProtNLM"/>
    </source>
</evidence>
<evidence type="ECO:0000256" key="1">
    <source>
        <dbReference type="SAM" id="Phobius"/>
    </source>
</evidence>
<evidence type="ECO:0000313" key="2">
    <source>
        <dbReference type="EMBL" id="MBE1486731.1"/>
    </source>
</evidence>
<dbReference type="Pfam" id="PF22564">
    <property type="entry name" value="HAAS"/>
    <property type="match status" value="1"/>
</dbReference>
<name>A0A927M4N7_9ACTN</name>
<dbReference type="Proteomes" id="UP000649753">
    <property type="component" value="Unassembled WGS sequence"/>
</dbReference>
<feature type="transmembrane region" description="Helical" evidence="1">
    <location>
        <begin position="140"/>
        <end position="159"/>
    </location>
</feature>
<sequence>MKPTTPDALVRRYLRRLRDELRDLPRDRRQEVLDQVNEHIAESRLAPDVRSTAQVQAMLDRLGDPATLGADARDRFGVPPSRRGPLETLVLLLSCLGPLLVVVPSIFVPFGLVRPWQVVPVIIVGLLWLSRVWRLRDKLVATALLLSAVGLFPVLRVVGFHDTNLPSLVAILLMLVVPFATAGTYLQIRIRRLTAPAPAGFATG</sequence>
<feature type="transmembrane region" description="Helical" evidence="1">
    <location>
        <begin position="89"/>
        <end position="110"/>
    </location>
</feature>
<keyword evidence="3" id="KW-1185">Reference proteome</keyword>
<accession>A0A927M4N7</accession>
<dbReference type="AlphaFoldDB" id="A0A927M4N7"/>
<reference evidence="2" key="1">
    <citation type="submission" date="2020-10" db="EMBL/GenBank/DDBJ databases">
        <title>Sequencing the genomes of 1000 actinobacteria strains.</title>
        <authorList>
            <person name="Klenk H.-P."/>
        </authorList>
    </citation>
    <scope>NUCLEOTIDE SEQUENCE</scope>
    <source>
        <strain evidence="2">DSM 46832</strain>
    </source>
</reference>
<feature type="transmembrane region" description="Helical" evidence="1">
    <location>
        <begin position="116"/>
        <end position="133"/>
    </location>
</feature>
<dbReference type="EMBL" id="JADBEB010000001">
    <property type="protein sequence ID" value="MBE1486731.1"/>
    <property type="molecule type" value="Genomic_DNA"/>
</dbReference>
<proteinExistence type="predicted"/>
<dbReference type="RefSeq" id="WP_192766707.1">
    <property type="nucleotide sequence ID" value="NZ_JADBEB010000001.1"/>
</dbReference>
<keyword evidence="1" id="KW-0472">Membrane</keyword>
<comment type="caution">
    <text evidence="2">The sequence shown here is derived from an EMBL/GenBank/DDBJ whole genome shotgun (WGS) entry which is preliminary data.</text>
</comment>
<evidence type="ECO:0000313" key="3">
    <source>
        <dbReference type="Proteomes" id="UP000649753"/>
    </source>
</evidence>
<feature type="transmembrane region" description="Helical" evidence="1">
    <location>
        <begin position="165"/>
        <end position="186"/>
    </location>
</feature>